<organism evidence="3 4">
    <name type="scientific">Streptomonospora wellingtoniae</name>
    <dbReference type="NCBI Taxonomy" id="3075544"/>
    <lineage>
        <taxon>Bacteria</taxon>
        <taxon>Bacillati</taxon>
        <taxon>Actinomycetota</taxon>
        <taxon>Actinomycetes</taxon>
        <taxon>Streptosporangiales</taxon>
        <taxon>Nocardiopsidaceae</taxon>
        <taxon>Streptomonospora</taxon>
    </lineage>
</organism>
<dbReference type="Proteomes" id="UP001183226">
    <property type="component" value="Unassembled WGS sequence"/>
</dbReference>
<feature type="region of interest" description="Disordered" evidence="1">
    <location>
        <begin position="1"/>
        <end position="27"/>
    </location>
</feature>
<feature type="transmembrane region" description="Helical" evidence="2">
    <location>
        <begin position="78"/>
        <end position="97"/>
    </location>
</feature>
<dbReference type="EMBL" id="JAVREK010000004">
    <property type="protein sequence ID" value="MDT0301613.1"/>
    <property type="molecule type" value="Genomic_DNA"/>
</dbReference>
<accession>A0ABU2KR67</accession>
<evidence type="ECO:0000256" key="1">
    <source>
        <dbReference type="SAM" id="MobiDB-lite"/>
    </source>
</evidence>
<protein>
    <recommendedName>
        <fullName evidence="5">TM2 domain-containing protein</fullName>
    </recommendedName>
</protein>
<keyword evidence="2" id="KW-0472">Membrane</keyword>
<evidence type="ECO:0008006" key="5">
    <source>
        <dbReference type="Google" id="ProtNLM"/>
    </source>
</evidence>
<keyword evidence="4" id="KW-1185">Reference proteome</keyword>
<proteinExistence type="predicted"/>
<evidence type="ECO:0000313" key="3">
    <source>
        <dbReference type="EMBL" id="MDT0301613.1"/>
    </source>
</evidence>
<sequence>MTDGEGSESRTRTTGGRGGGRAKRGRTPHRYIRGYQGAGGDFAPTNTHRGRTASWVAVGVFFVGFLVGGIGISLGVNWWLIGSGLGLMAAGGVLFLVTDIFTDVVLDEPHYESEEPHNTPLHHIKSEDRQHAEGEEGHRAAADDRQVPDE</sequence>
<feature type="transmembrane region" description="Helical" evidence="2">
    <location>
        <begin position="53"/>
        <end position="72"/>
    </location>
</feature>
<name>A0ABU2KR67_9ACTN</name>
<feature type="compositionally biased region" description="Basic and acidic residues" evidence="1">
    <location>
        <begin position="124"/>
        <end position="150"/>
    </location>
</feature>
<comment type="caution">
    <text evidence="3">The sequence shown here is derived from an EMBL/GenBank/DDBJ whole genome shotgun (WGS) entry which is preliminary data.</text>
</comment>
<reference evidence="4" key="1">
    <citation type="submission" date="2023-07" db="EMBL/GenBank/DDBJ databases">
        <title>30 novel species of actinomycetes from the DSMZ collection.</title>
        <authorList>
            <person name="Nouioui I."/>
        </authorList>
    </citation>
    <scope>NUCLEOTIDE SEQUENCE [LARGE SCALE GENOMIC DNA]</scope>
    <source>
        <strain evidence="4">DSM 45055</strain>
    </source>
</reference>
<feature type="region of interest" description="Disordered" evidence="1">
    <location>
        <begin position="111"/>
        <end position="150"/>
    </location>
</feature>
<gene>
    <name evidence="3" type="ORF">RM446_05735</name>
</gene>
<keyword evidence="2" id="KW-0812">Transmembrane</keyword>
<keyword evidence="2" id="KW-1133">Transmembrane helix</keyword>
<evidence type="ECO:0000313" key="4">
    <source>
        <dbReference type="Proteomes" id="UP001183226"/>
    </source>
</evidence>
<dbReference type="RefSeq" id="WP_311544060.1">
    <property type="nucleotide sequence ID" value="NZ_JAVREK010000004.1"/>
</dbReference>
<evidence type="ECO:0000256" key="2">
    <source>
        <dbReference type="SAM" id="Phobius"/>
    </source>
</evidence>